<dbReference type="STRING" id="1448321.A0A317WTJ1"/>
<organism evidence="2 3">
    <name type="scientific">Aspergillus heteromorphus CBS 117.55</name>
    <dbReference type="NCBI Taxonomy" id="1448321"/>
    <lineage>
        <taxon>Eukaryota</taxon>
        <taxon>Fungi</taxon>
        <taxon>Dikarya</taxon>
        <taxon>Ascomycota</taxon>
        <taxon>Pezizomycotina</taxon>
        <taxon>Eurotiomycetes</taxon>
        <taxon>Eurotiomycetidae</taxon>
        <taxon>Eurotiales</taxon>
        <taxon>Aspergillaceae</taxon>
        <taxon>Aspergillus</taxon>
        <taxon>Aspergillus subgen. Circumdati</taxon>
    </lineage>
</organism>
<accession>A0A317WTJ1</accession>
<comment type="caution">
    <text evidence="2">The sequence shown here is derived from an EMBL/GenBank/DDBJ whole genome shotgun (WGS) entry which is preliminary data.</text>
</comment>
<evidence type="ECO:0000313" key="2">
    <source>
        <dbReference type="EMBL" id="PWY89121.1"/>
    </source>
</evidence>
<dbReference type="EMBL" id="MSFL01000004">
    <property type="protein sequence ID" value="PWY89121.1"/>
    <property type="molecule type" value="Genomic_DNA"/>
</dbReference>
<feature type="compositionally biased region" description="Basic and acidic residues" evidence="1">
    <location>
        <begin position="188"/>
        <end position="201"/>
    </location>
</feature>
<dbReference type="OrthoDB" id="4472881at2759"/>
<dbReference type="GeneID" id="37069678"/>
<dbReference type="AlphaFoldDB" id="A0A317WTJ1"/>
<keyword evidence="3" id="KW-1185">Reference proteome</keyword>
<feature type="compositionally biased region" description="Low complexity" evidence="1">
    <location>
        <begin position="22"/>
        <end position="33"/>
    </location>
</feature>
<name>A0A317WTJ1_9EURO</name>
<protein>
    <submittedName>
        <fullName evidence="2">Uncharacterized protein</fullName>
    </submittedName>
</protein>
<dbReference type="VEuPathDB" id="FungiDB:BO70DRAFT_418124"/>
<evidence type="ECO:0000313" key="3">
    <source>
        <dbReference type="Proteomes" id="UP000247233"/>
    </source>
</evidence>
<sequence length="258" mass="28809">MVNRKRKAVALRLAETPRPNLSEAGSARVAAAGAKRKEQERVMAEQSHMSMARFWASKAESLGSPFQSPKASREAREAREAGSIASQLEPGATLKQAPASASKLPYCEGVDRSLMIPHDAIAKFLRETQHDCPKAQAWLKAHEMTKMMMKGKLPAGIEGREDLRKQLLSNLRFRTLVALKSANASKDEVREVLSKFPPAEEKTDEPDDDKENQDDPSYDEPSAQFQRVVAAHEKLQNAMAWYEEWLKSGCHASEHQEE</sequence>
<dbReference type="Proteomes" id="UP000247233">
    <property type="component" value="Unassembled WGS sequence"/>
</dbReference>
<feature type="region of interest" description="Disordered" evidence="1">
    <location>
        <begin position="62"/>
        <end position="100"/>
    </location>
</feature>
<evidence type="ECO:0000256" key="1">
    <source>
        <dbReference type="SAM" id="MobiDB-lite"/>
    </source>
</evidence>
<dbReference type="RefSeq" id="XP_025402308.1">
    <property type="nucleotide sequence ID" value="XM_025547441.1"/>
</dbReference>
<feature type="compositionally biased region" description="Basic and acidic residues" evidence="1">
    <location>
        <begin position="71"/>
        <end position="80"/>
    </location>
</feature>
<proteinExistence type="predicted"/>
<feature type="compositionally biased region" description="Acidic residues" evidence="1">
    <location>
        <begin position="202"/>
        <end position="218"/>
    </location>
</feature>
<feature type="region of interest" description="Disordered" evidence="1">
    <location>
        <begin position="188"/>
        <end position="226"/>
    </location>
</feature>
<reference evidence="2 3" key="1">
    <citation type="submission" date="2016-12" db="EMBL/GenBank/DDBJ databases">
        <title>The genomes of Aspergillus section Nigri reveals drivers in fungal speciation.</title>
        <authorList>
            <consortium name="DOE Joint Genome Institute"/>
            <person name="Vesth T.C."/>
            <person name="Nybo J."/>
            <person name="Theobald S."/>
            <person name="Brandl J."/>
            <person name="Frisvad J.C."/>
            <person name="Nielsen K.F."/>
            <person name="Lyhne E.K."/>
            <person name="Kogle M.E."/>
            <person name="Kuo A."/>
            <person name="Riley R."/>
            <person name="Clum A."/>
            <person name="Nolan M."/>
            <person name="Lipzen A."/>
            <person name="Salamov A."/>
            <person name="Henrissat B."/>
            <person name="Wiebenga A."/>
            <person name="De Vries R.P."/>
            <person name="Grigoriev I.V."/>
            <person name="Mortensen U.H."/>
            <person name="Andersen M.R."/>
            <person name="Baker S.E."/>
        </authorList>
    </citation>
    <scope>NUCLEOTIDE SEQUENCE [LARGE SCALE GENOMIC DNA]</scope>
    <source>
        <strain evidence="2 3">CBS 117.55</strain>
    </source>
</reference>
<gene>
    <name evidence="2" type="ORF">BO70DRAFT_418124</name>
</gene>
<feature type="region of interest" description="Disordered" evidence="1">
    <location>
        <begin position="13"/>
        <end position="45"/>
    </location>
</feature>